<evidence type="ECO:0000256" key="10">
    <source>
        <dbReference type="HAMAP-Rule" id="MF_01486"/>
    </source>
</evidence>
<sequence length="1113" mass="130605">MFTVYFSQKLSSLAKLFIQLQQSNPNPNPFEAEIVLVQSVGMAQWLQMQIANQIGIAGNYEFPFPTSFLWQQYRVLFPELPTENIFERETVTWRLIRLIPDYLSLPEFQSLQHYLTKDSRQYQLKLYQLAKKVADLFDQYLVYRPHWLVHWENDRLEIVRDEILNHANLKVKNSEDIWQNLSWQAILWRALINDIKLDCDESVFVTSHRAYLQEQYFNKLDNLTEIEKSKLPKRVFIFGISSLPATQLAVLKKLSEHCQIHLFFLNPSAEYWGDNVEDRVLEKLALKQKMTAKELEALFVQKNNQLLSMWGKQGRDFLAQILEQEPDQILDVFDACEGDSNLIKLKNAILSFDNPQQLLLASQDDSVQFHSCHSIMREVEVLHNRLLQMFAQDPTLAAKDIIVMSADINQYAPYIEAVFSRYMKEDKRYIPFAFADQKAITVDPILMSFMSLLNLKESLFDAESLLDLLDVNAIRERFQFQLQDIHIVRHWVNQAGIRFGLTIDQSEWQNYNAWQNGLTRLLMGISLREENGIWQDSVAFNESYGLSAELVGYLANFIEKLSAWHQIIQQKQPIEVWQKQLSLLINDFYQENEESVHAINLLNIALAEIIQKITDAKFEQQIDIEIISLLFNEKLNSQQNNLNFLVGKVNFCTLLPMRAIPFKVVCLLGMNESDFPRAQTVNSFDLMQYASKKGDRARRDDDRYLFLEALLSAQQFFYISYIGQSNINNKQHLPSVMVSQLLDYFAEYLAPQSLALVSPQGKFSEQHFFAEMVQQHPLTVFSLNNFSETNYAYDREWLTMTQTEKMQEFCPGEFNSNAELPTEIQLEQLIKFVVNPVQYFFNQHLGIYFRDNNKQIEESEKFVLNALDRYKLRDKLVCLDDDLIQQMFEQEKLKGNLPAANFAQLAQQKIVASVNIIKDELVGYLTESEILEVDQTFLINGIELRVVGNICHRFGDEIVFWKVSGLKDKDYIRYWLYYLFLRIQSQPLKLKIIYLDENKKKVFQFNEISQDDAEKQLRIYLTDYLSSFSCLKWAMFEGLDDYFKNLNKAENIEHYCQENLEKLIGKEFFNSRYLKRILNQSVMLDYGSIHSTTLQWFELMQTSKKSPHSKENE</sequence>
<dbReference type="PIRSF" id="PIRSF000980">
    <property type="entry name" value="RecC"/>
    <property type="match status" value="1"/>
</dbReference>
<dbReference type="InterPro" id="IPR013986">
    <property type="entry name" value="DExx_box_DNA_helicase_dom_sf"/>
</dbReference>
<dbReference type="NCBIfam" id="TIGR01450">
    <property type="entry name" value="recC"/>
    <property type="match status" value="1"/>
</dbReference>
<keyword evidence="1 10" id="KW-0540">Nuclease</keyword>
<protein>
    <recommendedName>
        <fullName evidence="10">RecBCD enzyme subunit RecC</fullName>
    </recommendedName>
    <alternativeName>
        <fullName evidence="10">Exonuclease V subunit RecC</fullName>
        <shortName evidence="10">ExoV subunit RecC</shortName>
    </alternativeName>
    <alternativeName>
        <fullName evidence="10">Helicase/nuclease RecBCD subunit RecC</fullName>
    </alternativeName>
</protein>
<gene>
    <name evidence="10" type="primary">recC</name>
    <name evidence="12" type="ORF">RZ57_00695</name>
</gene>
<feature type="domain" description="RecC C-terminal" evidence="11">
    <location>
        <begin position="821"/>
        <end position="1024"/>
    </location>
</feature>
<dbReference type="GO" id="GO:0000724">
    <property type="term" value="P:double-strand break repair via homologous recombination"/>
    <property type="evidence" value="ECO:0007669"/>
    <property type="project" value="UniProtKB-UniRule"/>
</dbReference>
<evidence type="ECO:0000256" key="9">
    <source>
        <dbReference type="ARBA" id="ARBA00023204"/>
    </source>
</evidence>
<dbReference type="Gene3D" id="1.10.10.990">
    <property type="match status" value="1"/>
</dbReference>
<evidence type="ECO:0000259" key="11">
    <source>
        <dbReference type="Pfam" id="PF17946"/>
    </source>
</evidence>
<reference evidence="12 13" key="1">
    <citation type="journal article" date="2015" name="PLoS Negl. Trop. Dis.">
        <title>Haemophilus ducreyi Cutaneous Ulcer Strains Are Nearly Identical to Class I Genital Ulcer Strains.</title>
        <authorList>
            <person name="Gangaiah D."/>
            <person name="Webb K.M."/>
            <person name="Humphreys T.L."/>
            <person name="Fortney K.R."/>
            <person name="Toh E."/>
            <person name="Tai A."/>
            <person name="Katz S.S."/>
            <person name="Pillay A."/>
            <person name="Chen C.Y."/>
            <person name="Roberts S.A."/>
            <person name="Munson R.S.Jr."/>
            <person name="Spinola S.M."/>
        </authorList>
    </citation>
    <scope>NUCLEOTIDE SEQUENCE [LARGE SCALE GENOMIC DNA]</scope>
    <source>
        <strain evidence="13">CLU2</strain>
    </source>
</reference>
<keyword evidence="5 10" id="KW-0347">Helicase</keyword>
<keyword evidence="2 10" id="KW-0547">Nucleotide-binding</keyword>
<dbReference type="InterPro" id="IPR011335">
    <property type="entry name" value="Restrct_endonuc-II-like"/>
</dbReference>
<proteinExistence type="inferred from homology"/>
<evidence type="ECO:0000256" key="6">
    <source>
        <dbReference type="ARBA" id="ARBA00022839"/>
    </source>
</evidence>
<dbReference type="Gene3D" id="1.10.10.160">
    <property type="match status" value="1"/>
</dbReference>
<evidence type="ECO:0000256" key="7">
    <source>
        <dbReference type="ARBA" id="ARBA00022840"/>
    </source>
</evidence>
<keyword evidence="9 10" id="KW-0234">DNA repair</keyword>
<dbReference type="InterPro" id="IPR006697">
    <property type="entry name" value="RecC"/>
</dbReference>
<keyword evidence="8 10" id="KW-0238">DNA-binding</keyword>
<keyword evidence="6 10" id="KW-0269">Exonuclease</keyword>
<dbReference type="PANTHER" id="PTHR30591">
    <property type="entry name" value="RECBCD ENZYME SUBUNIT RECC"/>
    <property type="match status" value="1"/>
</dbReference>
<evidence type="ECO:0000313" key="13">
    <source>
        <dbReference type="Proteomes" id="UP000060132"/>
    </source>
</evidence>
<name>A0AAC9EMX8_HAEDC</name>
<keyword evidence="7 10" id="KW-0067">ATP-binding</keyword>
<dbReference type="GO" id="GO:0005524">
    <property type="term" value="F:ATP binding"/>
    <property type="evidence" value="ECO:0007669"/>
    <property type="project" value="UniProtKB-UniRule"/>
</dbReference>
<dbReference type="Pfam" id="PF04257">
    <property type="entry name" value="Exonuc_V_gamma"/>
    <property type="match status" value="1"/>
</dbReference>
<dbReference type="AlphaFoldDB" id="A0AAC9EMX8"/>
<evidence type="ECO:0000256" key="4">
    <source>
        <dbReference type="ARBA" id="ARBA00022801"/>
    </source>
</evidence>
<dbReference type="Proteomes" id="UP000060132">
    <property type="component" value="Chromosome"/>
</dbReference>
<dbReference type="GO" id="GO:0009338">
    <property type="term" value="C:exodeoxyribonuclease V complex"/>
    <property type="evidence" value="ECO:0007669"/>
    <property type="project" value="InterPro"/>
</dbReference>
<dbReference type="PANTHER" id="PTHR30591:SF1">
    <property type="entry name" value="RECBCD ENZYME SUBUNIT RECC"/>
    <property type="match status" value="1"/>
</dbReference>
<dbReference type="EMBL" id="CP011219">
    <property type="protein sequence ID" value="AKO31767.1"/>
    <property type="molecule type" value="Genomic_DNA"/>
</dbReference>
<evidence type="ECO:0000256" key="1">
    <source>
        <dbReference type="ARBA" id="ARBA00022722"/>
    </source>
</evidence>
<comment type="function">
    <text evidence="10">A helicase/nuclease that prepares dsDNA breaks (DSB) for recombinational DNA repair. Binds to DSBs and unwinds DNA via a highly rapid and processive ATP-dependent bidirectional helicase activity. Unwinds dsDNA until it encounters a Chi (crossover hotspot instigator) sequence from the 3' direction. Cuts ssDNA a few nucleotides 3' to the Chi site. The properties and activities of the enzyme are changed at Chi. The Chi-altered holoenzyme produces a long 3'-ssDNA overhang and facilitates RecA-binding to the ssDNA for homologous DNA recombination and repair. Holoenzyme degrades any linearized DNA that is unable to undergo homologous recombination. In the holoenzyme this subunit recognizes the wild-type Chi sequence, and when added to isolated RecB increases its ATP-dependent helicase processivity.</text>
</comment>
<dbReference type="OMA" id="SFDLMQY"/>
<dbReference type="Gene3D" id="3.40.50.300">
    <property type="entry name" value="P-loop containing nucleotide triphosphate hydrolases"/>
    <property type="match status" value="2"/>
</dbReference>
<keyword evidence="3 10" id="KW-0227">DNA damage</keyword>
<dbReference type="GO" id="GO:0003678">
    <property type="term" value="F:DNA helicase activity"/>
    <property type="evidence" value="ECO:0007669"/>
    <property type="project" value="UniProtKB-UniRule"/>
</dbReference>
<comment type="miscellaneous">
    <text evidence="10">In the RecBCD complex, RecB has a slow 3'-5' helicase, an exonuclease activity and loads RecA onto ssDNA, RecD has a fast 5'-3' helicase activity, while RecC stimulates the ATPase and processivity of the RecB helicase and contributes to recognition of the Chi site.</text>
</comment>
<dbReference type="InterPro" id="IPR041500">
    <property type="entry name" value="RecC_C"/>
</dbReference>
<accession>A0AAC9EMX8</accession>
<dbReference type="HAMAP" id="MF_01486">
    <property type="entry name" value="RecC"/>
    <property type="match status" value="1"/>
</dbReference>
<dbReference type="RefSeq" id="WP_010944233.1">
    <property type="nucleotide sequence ID" value="NZ_CP011218.1"/>
</dbReference>
<evidence type="ECO:0000256" key="8">
    <source>
        <dbReference type="ARBA" id="ARBA00023125"/>
    </source>
</evidence>
<evidence type="ECO:0000256" key="3">
    <source>
        <dbReference type="ARBA" id="ARBA00022763"/>
    </source>
</evidence>
<keyword evidence="4 10" id="KW-0378">Hydrolase</keyword>
<dbReference type="Gene3D" id="3.40.50.10930">
    <property type="match status" value="1"/>
</dbReference>
<evidence type="ECO:0000256" key="2">
    <source>
        <dbReference type="ARBA" id="ARBA00022741"/>
    </source>
</evidence>
<evidence type="ECO:0000256" key="5">
    <source>
        <dbReference type="ARBA" id="ARBA00022806"/>
    </source>
</evidence>
<comment type="subunit">
    <text evidence="10">Heterotrimer of RecB, RecC and RecD. All subunits contribute to DNA-binding.</text>
</comment>
<dbReference type="GO" id="GO:0008854">
    <property type="term" value="F:exodeoxyribonuclease V activity"/>
    <property type="evidence" value="ECO:0007669"/>
    <property type="project" value="InterPro"/>
</dbReference>
<evidence type="ECO:0000313" key="12">
    <source>
        <dbReference type="EMBL" id="AKO31767.1"/>
    </source>
</evidence>
<organism evidence="12 13">
    <name type="scientific">Haemophilus ducreyi</name>
    <dbReference type="NCBI Taxonomy" id="730"/>
    <lineage>
        <taxon>Bacteria</taxon>
        <taxon>Pseudomonadati</taxon>
        <taxon>Pseudomonadota</taxon>
        <taxon>Gammaproteobacteria</taxon>
        <taxon>Pasteurellales</taxon>
        <taxon>Pasteurellaceae</taxon>
        <taxon>Haemophilus</taxon>
    </lineage>
</organism>
<dbReference type="SUPFAM" id="SSF52540">
    <property type="entry name" value="P-loop containing nucleoside triphosphate hydrolases"/>
    <property type="match status" value="2"/>
</dbReference>
<dbReference type="InterPro" id="IPR027417">
    <property type="entry name" value="P-loop_NTPase"/>
</dbReference>
<dbReference type="Pfam" id="PF17946">
    <property type="entry name" value="RecC_C"/>
    <property type="match status" value="1"/>
</dbReference>
<comment type="similarity">
    <text evidence="10">Belongs to the RecC family.</text>
</comment>
<dbReference type="GO" id="GO:0003677">
    <property type="term" value="F:DNA binding"/>
    <property type="evidence" value="ECO:0007669"/>
    <property type="project" value="UniProtKB-UniRule"/>
</dbReference>
<dbReference type="SUPFAM" id="SSF52980">
    <property type="entry name" value="Restriction endonuclease-like"/>
    <property type="match status" value="1"/>
</dbReference>